<dbReference type="EMBL" id="BAABFO010000003">
    <property type="protein sequence ID" value="GAA4326156.1"/>
    <property type="molecule type" value="Genomic_DNA"/>
</dbReference>
<comment type="caution">
    <text evidence="3">The sequence shown here is derived from an EMBL/GenBank/DDBJ whole genome shotgun (WGS) entry which is preliminary data.</text>
</comment>
<comment type="similarity">
    <text evidence="1">Belongs to the UPF0065 (bug) family.</text>
</comment>
<feature type="signal peptide" evidence="2">
    <location>
        <begin position="1"/>
        <end position="27"/>
    </location>
</feature>
<protein>
    <submittedName>
        <fullName evidence="3">Tripartite tricarboxylate transporter substrate binding protein</fullName>
    </submittedName>
</protein>
<keyword evidence="2" id="KW-0732">Signal</keyword>
<evidence type="ECO:0000313" key="4">
    <source>
        <dbReference type="Proteomes" id="UP001501671"/>
    </source>
</evidence>
<dbReference type="Gene3D" id="3.40.190.150">
    <property type="entry name" value="Bordetella uptake gene, domain 1"/>
    <property type="match status" value="1"/>
</dbReference>
<keyword evidence="4" id="KW-1185">Reference proteome</keyword>
<proteinExistence type="inferred from homology"/>
<dbReference type="RefSeq" id="WP_345246814.1">
    <property type="nucleotide sequence ID" value="NZ_BAABFO010000003.1"/>
</dbReference>
<dbReference type="Gene3D" id="3.40.190.10">
    <property type="entry name" value="Periplasmic binding protein-like II"/>
    <property type="match status" value="1"/>
</dbReference>
<dbReference type="PANTHER" id="PTHR42928:SF5">
    <property type="entry name" value="BLR1237 PROTEIN"/>
    <property type="match status" value="1"/>
</dbReference>
<dbReference type="InterPro" id="IPR042100">
    <property type="entry name" value="Bug_dom1"/>
</dbReference>
<dbReference type="Pfam" id="PF03401">
    <property type="entry name" value="TctC"/>
    <property type="match status" value="1"/>
</dbReference>
<dbReference type="SUPFAM" id="SSF53850">
    <property type="entry name" value="Periplasmic binding protein-like II"/>
    <property type="match status" value="1"/>
</dbReference>
<reference evidence="4" key="1">
    <citation type="journal article" date="2019" name="Int. J. Syst. Evol. Microbiol.">
        <title>The Global Catalogue of Microorganisms (GCM) 10K type strain sequencing project: providing services to taxonomists for standard genome sequencing and annotation.</title>
        <authorList>
            <consortium name="The Broad Institute Genomics Platform"/>
            <consortium name="The Broad Institute Genome Sequencing Center for Infectious Disease"/>
            <person name="Wu L."/>
            <person name="Ma J."/>
        </authorList>
    </citation>
    <scope>NUCLEOTIDE SEQUENCE [LARGE SCALE GENOMIC DNA]</scope>
    <source>
        <strain evidence="4">JCM 17666</strain>
    </source>
</reference>
<evidence type="ECO:0000256" key="1">
    <source>
        <dbReference type="ARBA" id="ARBA00006987"/>
    </source>
</evidence>
<dbReference type="InterPro" id="IPR005064">
    <property type="entry name" value="BUG"/>
</dbReference>
<dbReference type="PANTHER" id="PTHR42928">
    <property type="entry name" value="TRICARBOXYLATE-BINDING PROTEIN"/>
    <property type="match status" value="1"/>
</dbReference>
<feature type="chain" id="PRO_5046534826" evidence="2">
    <location>
        <begin position="28"/>
        <end position="327"/>
    </location>
</feature>
<evidence type="ECO:0000256" key="2">
    <source>
        <dbReference type="SAM" id="SignalP"/>
    </source>
</evidence>
<dbReference type="PIRSF" id="PIRSF017082">
    <property type="entry name" value="YflP"/>
    <property type="match status" value="1"/>
</dbReference>
<sequence length="327" mass="34444">MTPMFQARPLALAVALIAAAAAPAVHADSDWPRQQPITMVVPYPPGGTMDFIGRLLARELSDALKQTVVVENKAGASGNIGTAFVARAKPDGYTLMVASTSIVIAPSTYKSLSYDVLKMQSLARVGYFYGALAVNPKLPVANVKEFLDLIRKPGSDIKYGSAGIGSTAHLSGALLNSMAHGNMTHVPYKGGAPAVVDTISGQIDLTVGSPLVEVQSYVKAGQLRLLGLTSRNRSPAIPDVPTVGEFLPGYDSTQWAGVYMPGGTPPEIVARLNQIINASLNKPDVKKTLLEAGIEAAGGSAEEFTRFTASELKRWTSIVQDIGLTPN</sequence>
<gene>
    <name evidence="3" type="ORF">GCM10023144_09270</name>
</gene>
<organism evidence="3 4">
    <name type="scientific">Pigmentiphaga soli</name>
    <dbReference type="NCBI Taxonomy" id="1007095"/>
    <lineage>
        <taxon>Bacteria</taxon>
        <taxon>Pseudomonadati</taxon>
        <taxon>Pseudomonadota</taxon>
        <taxon>Betaproteobacteria</taxon>
        <taxon>Burkholderiales</taxon>
        <taxon>Alcaligenaceae</taxon>
        <taxon>Pigmentiphaga</taxon>
    </lineage>
</organism>
<evidence type="ECO:0000313" key="3">
    <source>
        <dbReference type="EMBL" id="GAA4326156.1"/>
    </source>
</evidence>
<accession>A0ABP8GKU3</accession>
<dbReference type="Proteomes" id="UP001501671">
    <property type="component" value="Unassembled WGS sequence"/>
</dbReference>
<dbReference type="CDD" id="cd13578">
    <property type="entry name" value="PBP2_Bug27"/>
    <property type="match status" value="1"/>
</dbReference>
<name>A0ABP8GKU3_9BURK</name>